<dbReference type="SUPFAM" id="SSF51905">
    <property type="entry name" value="FAD/NAD(P)-binding domain"/>
    <property type="match status" value="2"/>
</dbReference>
<feature type="domain" description="FAD/NAD(P)-binding" evidence="1">
    <location>
        <begin position="6"/>
        <end position="152"/>
    </location>
</feature>
<dbReference type="RefSeq" id="WP_170143682.1">
    <property type="nucleotide sequence ID" value="NZ_RBIJ01000008.1"/>
</dbReference>
<dbReference type="InterPro" id="IPR052541">
    <property type="entry name" value="SQRD"/>
</dbReference>
<dbReference type="Gene3D" id="3.50.50.100">
    <property type="match status" value="1"/>
</dbReference>
<comment type="caution">
    <text evidence="2">The sequence shown here is derived from an EMBL/GenBank/DDBJ whole genome shotgun (WGS) entry which is preliminary data.</text>
</comment>
<sequence>MSGKTRVVLVGGGFAGHAVFYGLRPYVDRLDLVLVEARDTSVMRPELPEVAFAGHPVERVRIPLRPLVEHHGGTFVRGQVAQVEPAKNRLVLQDGTELPYDYLVLAPGAIKDYDAIPGFRAHGYSLCDDAEAPRLYEAIRRFPGGRVVIGAAPTRFPRYADVPVLDVPCEGPIGEAMFMVDAELRRRGIRERSEIDVFTPGDPFFADVGPRVHEKFAPLVEERGIRVRLNKVLQTLEARKVRFADGEELPADLAIVIPPYKGHAFLREAGLGDDLGFVYTDLEMRHPVYRNVYAVGDVNVRAIPKLGHLAVMQGKIAAASLIREIFRTGEVPPYRPEVFCIMNRGGHEASVILSDVLYGGTRDVLYNGPFAKTLKWSFDSFYYFTRGHMPPEFLERELDRILETFFS</sequence>
<dbReference type="AlphaFoldDB" id="A0A660KUU6"/>
<dbReference type="Pfam" id="PF07992">
    <property type="entry name" value="Pyr_redox_2"/>
    <property type="match status" value="2"/>
</dbReference>
<dbReference type="GO" id="GO:0016491">
    <property type="term" value="F:oxidoreductase activity"/>
    <property type="evidence" value="ECO:0007669"/>
    <property type="project" value="InterPro"/>
</dbReference>
<evidence type="ECO:0000313" key="2">
    <source>
        <dbReference type="EMBL" id="RKQ83507.1"/>
    </source>
</evidence>
<dbReference type="Proteomes" id="UP000267019">
    <property type="component" value="Unassembled WGS sequence"/>
</dbReference>
<name>A0A660KUU6_9BACL</name>
<dbReference type="InterPro" id="IPR036188">
    <property type="entry name" value="FAD/NAD-bd_sf"/>
</dbReference>
<reference evidence="2 3" key="1">
    <citation type="submission" date="2018-10" db="EMBL/GenBank/DDBJ databases">
        <title>Genomic Encyclopedia of Type Strains, Phase IV (KMG-IV): sequencing the most valuable type-strain genomes for metagenomic binning, comparative biology and taxonomic classification.</title>
        <authorList>
            <person name="Goeker M."/>
        </authorList>
    </citation>
    <scope>NUCLEOTIDE SEQUENCE [LARGE SCALE GENOMIC DNA]</scope>
    <source>
        <strain evidence="2 3">DSM 22653</strain>
    </source>
</reference>
<dbReference type="PANTHER" id="PTHR43755:SF1">
    <property type="entry name" value="FAD-DEPENDENT PYRIDINE NUCLEOTIDE-DISULPHIDE OXIDOREDUCTASE"/>
    <property type="match status" value="1"/>
</dbReference>
<keyword evidence="3" id="KW-1185">Reference proteome</keyword>
<evidence type="ECO:0000313" key="3">
    <source>
        <dbReference type="Proteomes" id="UP000267019"/>
    </source>
</evidence>
<feature type="domain" description="FAD/NAD(P)-binding" evidence="1">
    <location>
        <begin position="204"/>
        <end position="314"/>
    </location>
</feature>
<accession>A0A660KUU6</accession>
<gene>
    <name evidence="2" type="ORF">C7438_1760</name>
</gene>
<dbReference type="PANTHER" id="PTHR43755">
    <property type="match status" value="1"/>
</dbReference>
<protein>
    <submittedName>
        <fullName evidence="2">Sulfide-quinone oxidoreductase</fullName>
    </submittedName>
</protein>
<proteinExistence type="predicted"/>
<dbReference type="InterPro" id="IPR023753">
    <property type="entry name" value="FAD/NAD-binding_dom"/>
</dbReference>
<dbReference type="EMBL" id="RBIJ01000008">
    <property type="protein sequence ID" value="RKQ83507.1"/>
    <property type="molecule type" value="Genomic_DNA"/>
</dbReference>
<organism evidence="2 3">
    <name type="scientific">Brockia lithotrophica</name>
    <dbReference type="NCBI Taxonomy" id="933949"/>
    <lineage>
        <taxon>Bacteria</taxon>
        <taxon>Bacillati</taxon>
        <taxon>Bacillota</taxon>
        <taxon>Bacilli</taxon>
        <taxon>Bacillales</taxon>
        <taxon>Bacillales Family X. Incertae Sedis</taxon>
        <taxon>Brockia</taxon>
    </lineage>
</organism>
<evidence type="ECO:0000259" key="1">
    <source>
        <dbReference type="Pfam" id="PF07992"/>
    </source>
</evidence>